<protein>
    <recommendedName>
        <fullName evidence="4">M23ase beta-sheet core domain-containing protein</fullName>
    </recommendedName>
</protein>
<feature type="chain" id="PRO_5035260821" description="M23ase beta-sheet core domain-containing protein" evidence="3">
    <location>
        <begin position="27"/>
        <end position="430"/>
    </location>
</feature>
<evidence type="ECO:0000313" key="5">
    <source>
        <dbReference type="EMBL" id="GGI05023.1"/>
    </source>
</evidence>
<evidence type="ECO:0000259" key="4">
    <source>
        <dbReference type="Pfam" id="PF01551"/>
    </source>
</evidence>
<evidence type="ECO:0000313" key="6">
    <source>
        <dbReference type="Proteomes" id="UP000650511"/>
    </source>
</evidence>
<dbReference type="GO" id="GO:0004222">
    <property type="term" value="F:metalloendopeptidase activity"/>
    <property type="evidence" value="ECO:0007669"/>
    <property type="project" value="TreeGrafter"/>
</dbReference>
<dbReference type="InterPro" id="IPR016047">
    <property type="entry name" value="M23ase_b-sheet_dom"/>
</dbReference>
<feature type="signal peptide" evidence="3">
    <location>
        <begin position="1"/>
        <end position="26"/>
    </location>
</feature>
<feature type="coiled-coil region" evidence="1">
    <location>
        <begin position="27"/>
        <end position="110"/>
    </location>
</feature>
<name>A0A8J3ERI8_9ACTN</name>
<dbReference type="SUPFAM" id="SSF51261">
    <property type="entry name" value="Duplicated hybrid motif"/>
    <property type="match status" value="1"/>
</dbReference>
<dbReference type="PANTHER" id="PTHR21666">
    <property type="entry name" value="PEPTIDASE-RELATED"/>
    <property type="match status" value="1"/>
</dbReference>
<dbReference type="InterPro" id="IPR011055">
    <property type="entry name" value="Dup_hybrid_motif"/>
</dbReference>
<feature type="compositionally biased region" description="Basic and acidic residues" evidence="2">
    <location>
        <begin position="244"/>
        <end position="254"/>
    </location>
</feature>
<dbReference type="InterPro" id="IPR050570">
    <property type="entry name" value="Cell_wall_metabolism_enzyme"/>
</dbReference>
<gene>
    <name evidence="5" type="ORF">GCM10011354_12010</name>
</gene>
<organism evidence="5 6">
    <name type="scientific">Egicoccus halophilus</name>
    <dbReference type="NCBI Taxonomy" id="1670830"/>
    <lineage>
        <taxon>Bacteria</taxon>
        <taxon>Bacillati</taxon>
        <taxon>Actinomycetota</taxon>
        <taxon>Nitriliruptoria</taxon>
        <taxon>Egicoccales</taxon>
        <taxon>Egicoccaceae</taxon>
        <taxon>Egicoccus</taxon>
    </lineage>
</organism>
<evidence type="ECO:0000256" key="2">
    <source>
        <dbReference type="SAM" id="MobiDB-lite"/>
    </source>
</evidence>
<dbReference type="Pfam" id="PF01551">
    <property type="entry name" value="Peptidase_M23"/>
    <property type="match status" value="1"/>
</dbReference>
<reference evidence="5" key="2">
    <citation type="submission" date="2020-09" db="EMBL/GenBank/DDBJ databases">
        <authorList>
            <person name="Sun Q."/>
            <person name="Zhou Y."/>
        </authorList>
    </citation>
    <scope>NUCLEOTIDE SEQUENCE</scope>
    <source>
        <strain evidence="5">CGMCC 1.14988</strain>
    </source>
</reference>
<dbReference type="PANTHER" id="PTHR21666:SF270">
    <property type="entry name" value="MUREIN HYDROLASE ACTIVATOR ENVC"/>
    <property type="match status" value="1"/>
</dbReference>
<feature type="compositionally biased region" description="Low complexity" evidence="2">
    <location>
        <begin position="255"/>
        <end position="273"/>
    </location>
</feature>
<evidence type="ECO:0000256" key="1">
    <source>
        <dbReference type="SAM" id="Coils"/>
    </source>
</evidence>
<dbReference type="AlphaFoldDB" id="A0A8J3ERI8"/>
<keyword evidence="6" id="KW-1185">Reference proteome</keyword>
<feature type="compositionally biased region" description="Low complexity" evidence="2">
    <location>
        <begin position="281"/>
        <end position="292"/>
    </location>
</feature>
<keyword evidence="3" id="KW-0732">Signal</keyword>
<dbReference type="Proteomes" id="UP000650511">
    <property type="component" value="Unassembled WGS sequence"/>
</dbReference>
<accession>A0A8J3ERI8</accession>
<dbReference type="Gene3D" id="6.10.250.3150">
    <property type="match status" value="1"/>
</dbReference>
<sequence length="430" mass="45824">MRSRFLRVVALATAVALGTVVPTAGAQQAEQRQLEEAHARLDALGREIRQAEHRADDAEAELADADERLAEVEAVVNEVAAAVERQRGAVREAEERLERVEAEAAEVADAFADRAARMFKEGPSVPFQLLLDADGAQEAMTRTSYLRVITQADRVTIESLEAAQTAVEAERERFQAEQDRLEAMLAEQQELLDEVEQLRRSRALAAAAARDELARLESEHDDLEQDAAALEVLIREQQELARRQAEADERRRAEAAASRAADRSTASRSSTSGGERRRAADGTSAAGNTTAGSAGGAARGSAPSSSGFAWPLCAPVTSEFGPRWGRLHAGIDQGARTGSPIGAAKAGTVIFAGWQGGYGNLVLIDHHDGVVTAYAHQSSMTVGRGQSVSQGQTIGYVGNTGNSTGPHLHFETRVNGSAVNPRQYLSGGPC</sequence>
<comment type="caution">
    <text evidence="5">The sequence shown here is derived from an EMBL/GenBank/DDBJ whole genome shotgun (WGS) entry which is preliminary data.</text>
</comment>
<feature type="domain" description="M23ase beta-sheet core" evidence="4">
    <location>
        <begin position="327"/>
        <end position="421"/>
    </location>
</feature>
<dbReference type="EMBL" id="BMHA01000004">
    <property type="protein sequence ID" value="GGI05023.1"/>
    <property type="molecule type" value="Genomic_DNA"/>
</dbReference>
<proteinExistence type="predicted"/>
<dbReference type="CDD" id="cd12797">
    <property type="entry name" value="M23_peptidase"/>
    <property type="match status" value="1"/>
</dbReference>
<reference evidence="5" key="1">
    <citation type="journal article" date="2014" name="Int. J. Syst. Evol. Microbiol.">
        <title>Complete genome sequence of Corynebacterium casei LMG S-19264T (=DSM 44701T), isolated from a smear-ripened cheese.</title>
        <authorList>
            <consortium name="US DOE Joint Genome Institute (JGI-PGF)"/>
            <person name="Walter F."/>
            <person name="Albersmeier A."/>
            <person name="Kalinowski J."/>
            <person name="Ruckert C."/>
        </authorList>
    </citation>
    <scope>NUCLEOTIDE SEQUENCE</scope>
    <source>
        <strain evidence="5">CGMCC 1.14988</strain>
    </source>
</reference>
<keyword evidence="1" id="KW-0175">Coiled coil</keyword>
<evidence type="ECO:0000256" key="3">
    <source>
        <dbReference type="SAM" id="SignalP"/>
    </source>
</evidence>
<feature type="region of interest" description="Disordered" evidence="2">
    <location>
        <begin position="244"/>
        <end position="301"/>
    </location>
</feature>
<dbReference type="Gene3D" id="2.70.70.10">
    <property type="entry name" value="Glucose Permease (Domain IIA)"/>
    <property type="match status" value="1"/>
</dbReference>